<evidence type="ECO:0000313" key="3">
    <source>
        <dbReference type="EMBL" id="KAK0724840.1"/>
    </source>
</evidence>
<proteinExistence type="predicted"/>
<evidence type="ECO:0000256" key="1">
    <source>
        <dbReference type="SAM" id="MobiDB-lite"/>
    </source>
</evidence>
<protein>
    <submittedName>
        <fullName evidence="3">Uncharacterized protein</fullName>
    </submittedName>
</protein>
<evidence type="ECO:0000256" key="2">
    <source>
        <dbReference type="SAM" id="SignalP"/>
    </source>
</evidence>
<feature type="signal peptide" evidence="2">
    <location>
        <begin position="1"/>
        <end position="18"/>
    </location>
</feature>
<accession>A0AA40AZF4</accession>
<name>A0AA40AZF4_9PEZI</name>
<organism evidence="3 4">
    <name type="scientific">Lasiosphaeris hirsuta</name>
    <dbReference type="NCBI Taxonomy" id="260670"/>
    <lineage>
        <taxon>Eukaryota</taxon>
        <taxon>Fungi</taxon>
        <taxon>Dikarya</taxon>
        <taxon>Ascomycota</taxon>
        <taxon>Pezizomycotina</taxon>
        <taxon>Sordariomycetes</taxon>
        <taxon>Sordariomycetidae</taxon>
        <taxon>Sordariales</taxon>
        <taxon>Lasiosphaeriaceae</taxon>
        <taxon>Lasiosphaeris</taxon>
    </lineage>
</organism>
<feature type="region of interest" description="Disordered" evidence="1">
    <location>
        <begin position="80"/>
        <end position="124"/>
    </location>
</feature>
<feature type="chain" id="PRO_5041352754" evidence="2">
    <location>
        <begin position="19"/>
        <end position="177"/>
    </location>
</feature>
<evidence type="ECO:0000313" key="4">
    <source>
        <dbReference type="Proteomes" id="UP001172102"/>
    </source>
</evidence>
<feature type="compositionally biased region" description="Polar residues" evidence="1">
    <location>
        <begin position="82"/>
        <end position="91"/>
    </location>
</feature>
<keyword evidence="4" id="KW-1185">Reference proteome</keyword>
<sequence>MFFFYFLTLLSPTRFLHCAEKIRLRMTAANQDFPFAPHESSQDTKIYHHHSQHNNLNTKPLLQKLIMVFTNPIMVCCHPTEDTTPSGSSGMAHQEHPAKKREPTVKRERHGSEDHDFAQPTVKGGIKREVKRVKLKIKQENTNDKAGYMSDEYMHRTLEIGYDEEDEDEGMDEFLME</sequence>
<comment type="caution">
    <text evidence="3">The sequence shown here is derived from an EMBL/GenBank/DDBJ whole genome shotgun (WGS) entry which is preliminary data.</text>
</comment>
<reference evidence="3" key="1">
    <citation type="submission" date="2023-06" db="EMBL/GenBank/DDBJ databases">
        <title>Genome-scale phylogeny and comparative genomics of the fungal order Sordariales.</title>
        <authorList>
            <consortium name="Lawrence Berkeley National Laboratory"/>
            <person name="Hensen N."/>
            <person name="Bonometti L."/>
            <person name="Westerberg I."/>
            <person name="Brannstrom I.O."/>
            <person name="Guillou S."/>
            <person name="Cros-Aarteil S."/>
            <person name="Calhoun S."/>
            <person name="Haridas S."/>
            <person name="Kuo A."/>
            <person name="Mondo S."/>
            <person name="Pangilinan J."/>
            <person name="Riley R."/>
            <person name="Labutti K."/>
            <person name="Andreopoulos B."/>
            <person name="Lipzen A."/>
            <person name="Chen C."/>
            <person name="Yanf M."/>
            <person name="Daum C."/>
            <person name="Ng V."/>
            <person name="Clum A."/>
            <person name="Steindorff A."/>
            <person name="Ohm R."/>
            <person name="Martin F."/>
            <person name="Silar P."/>
            <person name="Natvig D."/>
            <person name="Lalanne C."/>
            <person name="Gautier V."/>
            <person name="Ament-Velasquez S.L."/>
            <person name="Kruys A."/>
            <person name="Hutchinson M.I."/>
            <person name="Powell A.J."/>
            <person name="Barry K."/>
            <person name="Miller A.N."/>
            <person name="Grigoriev I.V."/>
            <person name="Debuchy R."/>
            <person name="Gladieux P."/>
            <person name="Thoren M.H."/>
            <person name="Johannesson H."/>
        </authorList>
    </citation>
    <scope>NUCLEOTIDE SEQUENCE</scope>
    <source>
        <strain evidence="3">SMH4607-1</strain>
    </source>
</reference>
<keyword evidence="2" id="KW-0732">Signal</keyword>
<dbReference type="AlphaFoldDB" id="A0AA40AZF4"/>
<feature type="compositionally biased region" description="Basic and acidic residues" evidence="1">
    <location>
        <begin position="93"/>
        <end position="117"/>
    </location>
</feature>
<dbReference type="Proteomes" id="UP001172102">
    <property type="component" value="Unassembled WGS sequence"/>
</dbReference>
<dbReference type="EMBL" id="JAUKUA010000002">
    <property type="protein sequence ID" value="KAK0724840.1"/>
    <property type="molecule type" value="Genomic_DNA"/>
</dbReference>
<gene>
    <name evidence="3" type="ORF">B0H67DRAFT_116993</name>
</gene>